<sequence>MKSSFSNWLSLVLLVASIAPFPGYAQVTIVAVSDSDFFSPDSDVISESTGVIPIGTADDGSATTYQYEQVDFVTAQLNGSPTTTIRTIEATLVASASGFQISVETESDSTTVILLGGCDPTSEDGAVCTEAVIAEAEGITTTVVTSSVSGSASTLVIPAASTSTSASGGSDNGGGNNDSGNSPDSGNNNNAASASFSISMIDVVIVGILSRVLIL</sequence>
<accession>A0ABR1JIV5</accession>
<dbReference type="Proteomes" id="UP001498398">
    <property type="component" value="Unassembled WGS sequence"/>
</dbReference>
<proteinExistence type="predicted"/>
<organism evidence="3 4">
    <name type="scientific">Marasmiellus scandens</name>
    <dbReference type="NCBI Taxonomy" id="2682957"/>
    <lineage>
        <taxon>Eukaryota</taxon>
        <taxon>Fungi</taxon>
        <taxon>Dikarya</taxon>
        <taxon>Basidiomycota</taxon>
        <taxon>Agaricomycotina</taxon>
        <taxon>Agaricomycetes</taxon>
        <taxon>Agaricomycetidae</taxon>
        <taxon>Agaricales</taxon>
        <taxon>Marasmiineae</taxon>
        <taxon>Omphalotaceae</taxon>
        <taxon>Marasmiellus</taxon>
    </lineage>
</organism>
<reference evidence="3 4" key="1">
    <citation type="submission" date="2024-01" db="EMBL/GenBank/DDBJ databases">
        <title>A draft genome for the cacao thread blight pathogen Marasmiellus scandens.</title>
        <authorList>
            <person name="Baruah I.K."/>
            <person name="Leung J."/>
            <person name="Bukari Y."/>
            <person name="Amoako-Attah I."/>
            <person name="Meinhardt L.W."/>
            <person name="Bailey B.A."/>
            <person name="Cohen S.P."/>
        </authorList>
    </citation>
    <scope>NUCLEOTIDE SEQUENCE [LARGE SCALE GENOMIC DNA]</scope>
    <source>
        <strain evidence="3 4">GH-19</strain>
    </source>
</reference>
<name>A0ABR1JIV5_9AGAR</name>
<feature type="signal peptide" evidence="2">
    <location>
        <begin position="1"/>
        <end position="25"/>
    </location>
</feature>
<evidence type="ECO:0000256" key="1">
    <source>
        <dbReference type="SAM" id="MobiDB-lite"/>
    </source>
</evidence>
<protein>
    <submittedName>
        <fullName evidence="3">Uncharacterized protein</fullName>
    </submittedName>
</protein>
<evidence type="ECO:0000256" key="2">
    <source>
        <dbReference type="SAM" id="SignalP"/>
    </source>
</evidence>
<feature type="chain" id="PRO_5046539232" evidence="2">
    <location>
        <begin position="26"/>
        <end position="215"/>
    </location>
</feature>
<keyword evidence="4" id="KW-1185">Reference proteome</keyword>
<dbReference type="EMBL" id="JBANRG010000011">
    <property type="protein sequence ID" value="KAK7462132.1"/>
    <property type="molecule type" value="Genomic_DNA"/>
</dbReference>
<feature type="region of interest" description="Disordered" evidence="1">
    <location>
        <begin position="161"/>
        <end position="188"/>
    </location>
</feature>
<evidence type="ECO:0000313" key="3">
    <source>
        <dbReference type="EMBL" id="KAK7462132.1"/>
    </source>
</evidence>
<keyword evidence="2" id="KW-0732">Signal</keyword>
<comment type="caution">
    <text evidence="3">The sequence shown here is derived from an EMBL/GenBank/DDBJ whole genome shotgun (WGS) entry which is preliminary data.</text>
</comment>
<feature type="compositionally biased region" description="Low complexity" evidence="1">
    <location>
        <begin position="178"/>
        <end position="188"/>
    </location>
</feature>
<evidence type="ECO:0000313" key="4">
    <source>
        <dbReference type="Proteomes" id="UP001498398"/>
    </source>
</evidence>
<gene>
    <name evidence="3" type="ORF">VKT23_007735</name>
</gene>